<sequence>MSEKKAYTQAFQTGKYDKATGLLGKYDNVRRFWEDQVTAIFLRPALNDMVERKKKRLERIRILDVGCGSGDGYDLIMGVTTKHPGICDYIVNAVSDDMLKEYVGIDLNENLIQQALDYYGDNPKLRFETADISRGMLPGFLDEEPPFDLYFTSFGTLSHFTSEQCIKIIADILRHAPEHALFMGDWLGRYTFEWQDLWHHPTDQEYFMDYRISYIYPEEERATADVADFPLKLVCRREIEAIIESASQEAGVAIKPLVYFDRSIFIGRHLDTGDYNKNCPKLRGPVNALFETYVRTDLENLLVDYVPRPGFEHLNNFFESFFMSCNALVKYTMSLLGDYDCDTGKLECIPDILPSYPKPLQEAMETMRRVVEGVGWLKWGDVRANLIESVLGFALRKLEMELQPGTGMGHGLVGIFEIRR</sequence>
<keyword evidence="1" id="KW-0489">Methyltransferase</keyword>
<dbReference type="GO" id="GO:0032259">
    <property type="term" value="P:methylation"/>
    <property type="evidence" value="ECO:0007669"/>
    <property type="project" value="UniProtKB-KW"/>
</dbReference>
<evidence type="ECO:0000313" key="2">
    <source>
        <dbReference type="Proteomes" id="UP000605201"/>
    </source>
</evidence>
<dbReference type="Gene3D" id="3.40.50.150">
    <property type="entry name" value="Vaccinia Virus protein VP39"/>
    <property type="match status" value="1"/>
</dbReference>
<dbReference type="SUPFAM" id="SSF53335">
    <property type="entry name" value="S-adenosyl-L-methionine-dependent methyltransferases"/>
    <property type="match status" value="1"/>
</dbReference>
<organism evidence="1 2">
    <name type="scientific">Candidatus Desulfatibia vada</name>
    <dbReference type="NCBI Taxonomy" id="2841696"/>
    <lineage>
        <taxon>Bacteria</taxon>
        <taxon>Pseudomonadati</taxon>
        <taxon>Thermodesulfobacteriota</taxon>
        <taxon>Desulfobacteria</taxon>
        <taxon>Desulfobacterales</taxon>
        <taxon>Desulfobacterales incertae sedis</taxon>
        <taxon>Candidatus Desulfatibia</taxon>
    </lineage>
</organism>
<proteinExistence type="predicted"/>
<reference evidence="1 2" key="1">
    <citation type="submission" date="2020-08" db="EMBL/GenBank/DDBJ databases">
        <title>Bridging the membrane lipid divide: bacteria of the FCB group superphylum have the potential to synthesize archaeal ether lipids.</title>
        <authorList>
            <person name="Villanueva L."/>
            <person name="Von Meijenfeldt F.A.B."/>
            <person name="Westbye A.B."/>
            <person name="Yadav S."/>
            <person name="Hopmans E.C."/>
            <person name="Dutilh B.E."/>
            <person name="Sinninghe Damste J.S."/>
        </authorList>
    </citation>
    <scope>NUCLEOTIDE SEQUENCE [LARGE SCALE GENOMIC DNA]</scope>
    <source>
        <strain evidence="1">NIOZ-UU17</strain>
    </source>
</reference>
<dbReference type="GO" id="GO:0008168">
    <property type="term" value="F:methyltransferase activity"/>
    <property type="evidence" value="ECO:0007669"/>
    <property type="project" value="UniProtKB-KW"/>
</dbReference>
<keyword evidence="1" id="KW-0808">Transferase</keyword>
<accession>A0A8J6TLH6</accession>
<dbReference type="EMBL" id="JACNIG010000290">
    <property type="protein sequence ID" value="MBC8433324.1"/>
    <property type="molecule type" value="Genomic_DNA"/>
</dbReference>
<gene>
    <name evidence="1" type="ORF">H8D96_15545</name>
</gene>
<comment type="caution">
    <text evidence="1">The sequence shown here is derived from an EMBL/GenBank/DDBJ whole genome shotgun (WGS) entry which is preliminary data.</text>
</comment>
<protein>
    <submittedName>
        <fullName evidence="1">Class I SAM-dependent methyltransferase</fullName>
    </submittedName>
</protein>
<dbReference type="AlphaFoldDB" id="A0A8J6TLH6"/>
<evidence type="ECO:0000313" key="1">
    <source>
        <dbReference type="EMBL" id="MBC8433324.1"/>
    </source>
</evidence>
<dbReference type="Proteomes" id="UP000605201">
    <property type="component" value="Unassembled WGS sequence"/>
</dbReference>
<name>A0A8J6TLH6_9BACT</name>
<dbReference type="InterPro" id="IPR029063">
    <property type="entry name" value="SAM-dependent_MTases_sf"/>
</dbReference>